<gene>
    <name evidence="1" type="ORF">PlAlph_6690</name>
</gene>
<proteinExistence type="predicted"/>
<protein>
    <recommendedName>
        <fullName evidence="2">Lipoprotein</fullName>
    </recommendedName>
</protein>
<reference evidence="1" key="1">
    <citation type="journal article" date="2020" name="J. ISSAAS">
        <title>Lactobacilli and other gastrointestinal microbiota of Peromyscus leucopus, reservoir host for agents of Lyme disease and other zoonoses in North America.</title>
        <authorList>
            <person name="Milovic A."/>
            <person name="Bassam K."/>
            <person name="Shao H."/>
            <person name="Chatzistamou I."/>
            <person name="Tufts D.M."/>
            <person name="Diuk-Wasser M."/>
            <person name="Barbour A.G."/>
        </authorList>
    </citation>
    <scope>NUCLEOTIDE SEQUENCE</scope>
    <source>
        <strain evidence="1">LL90</strain>
    </source>
</reference>
<dbReference type="EMBL" id="MN990732">
    <property type="protein sequence ID" value="QIM10777.1"/>
    <property type="molecule type" value="Genomic_DNA"/>
</dbReference>
<organism evidence="1">
    <name type="scientific">uncultured Alphaproteobacteria bacterium</name>
    <dbReference type="NCBI Taxonomy" id="91750"/>
    <lineage>
        <taxon>Bacteria</taxon>
        <taxon>Pseudomonadati</taxon>
        <taxon>Pseudomonadota</taxon>
        <taxon>Alphaproteobacteria</taxon>
        <taxon>environmental samples</taxon>
    </lineage>
</organism>
<dbReference type="AlphaFoldDB" id="A0A6G8F3D4"/>
<evidence type="ECO:0008006" key="2">
    <source>
        <dbReference type="Google" id="ProtNLM"/>
    </source>
</evidence>
<sequence>MKKLLSLLVVLSLSGCCSLTHHEQKQLRELRSKGITVERSQSDWEAPANPLAAGLWGILPGGGNFYLAGGEGGDSSQYLYGFLNLLTWPISILWEIPQSVIDAGTINKRELIYYYTYEHGKEQVHPYGKY</sequence>
<accession>A0A6G8F3D4</accession>
<name>A0A6G8F3D4_9PROT</name>
<dbReference type="PROSITE" id="PS51257">
    <property type="entry name" value="PROKAR_LIPOPROTEIN"/>
    <property type="match status" value="1"/>
</dbReference>
<evidence type="ECO:0000313" key="1">
    <source>
        <dbReference type="EMBL" id="QIM10777.1"/>
    </source>
</evidence>